<dbReference type="GO" id="GO:0060271">
    <property type="term" value="P:cilium assembly"/>
    <property type="evidence" value="ECO:0007669"/>
    <property type="project" value="TreeGrafter"/>
</dbReference>
<evidence type="ECO:0000313" key="12">
    <source>
        <dbReference type="Proteomes" id="UP000011518"/>
    </source>
</evidence>
<sequence length="842" mass="94947">MSEVLPKEKKQKDEKTLILGQAVVDLLPLLEGESSFETMVPLHPVQGSTLETPRAGAKKDYPILFKNGILKLGGEREPVPRPKKWPIANILAPGANNIPDAFIVGGPYEEEEGELNHPEDREFRNQAECIKKRIIWDLESRCYLDPPAVVSFQKRIADCRLWPVEITRVPLVTAPKGKAGKFDKTKCLFSLFRDTGHHLIHNNKIGGINSPLSKSGVSKNLKEDKTVREKDIDGRLKPGDVAPSIKSQSSDTPLDGEPPLTHNPEGQAVSDYHMQIKNISRAILDEYHRMFGKQMAKLGSEVDSETLEEQKCQLSYELNCSGKYFAFKEQLKHAVVKIVREKYLKTTSFESQEELQTFISELYVFLVDQMHMALNQTMPDDVQSTVSTIYTSNDQLRLFAYEAEVNENFEMAAVYYKERLVREPQNLDHWLDYGAFCLLIEDNIKAQECFRKALALNQSHIQSLLLCGVLAVLMENYEQAEIFFEDATCLEPTHVVAWTLLGLYYEIQNNDIRMEMAFHEAFKQLQARVTKQKSTGTVVYVEEERNIEASLGPWGTTNNFSATAIKTGAPAEAPKCQDSSAFLPPVSYGIVQPSTTIFMETIRFLMKVNAVQNPNVWGVKGHLYFLSGNHAEAKACYERTVSFVVDASEMHFIYLRLGLIYLEENELEELTEAEDALSEANALNNYNAEVWAYLALVCLKSSCALTSYFSTATLLCKAYRGGHLTIRLALGGCTNRPFYRIVAAHNKCPRDGRFVEQLGSYDPLPNSHGEKLVALNLDRIRHWIGCGAHLSKPMEKLLGLSGFFPLHPMTITNAERLRRKRAREVLLASQKTETEASEKEAS</sequence>
<evidence type="ECO:0000256" key="7">
    <source>
        <dbReference type="ARBA" id="ARBA00023274"/>
    </source>
</evidence>
<evidence type="ECO:0000256" key="10">
    <source>
        <dbReference type="SAM" id="MobiDB-lite"/>
    </source>
</evidence>
<dbReference type="Pfam" id="PF00886">
    <property type="entry name" value="Ribosomal_S16"/>
    <property type="match status" value="1"/>
</dbReference>
<organism evidence="11 12">
    <name type="scientific">Tupaia chinensis</name>
    <name type="common">Chinese tree shrew</name>
    <name type="synonym">Tupaia belangeri chinensis</name>
    <dbReference type="NCBI Taxonomy" id="246437"/>
    <lineage>
        <taxon>Eukaryota</taxon>
        <taxon>Metazoa</taxon>
        <taxon>Chordata</taxon>
        <taxon>Craniata</taxon>
        <taxon>Vertebrata</taxon>
        <taxon>Euteleostomi</taxon>
        <taxon>Mammalia</taxon>
        <taxon>Eutheria</taxon>
        <taxon>Euarchontoglires</taxon>
        <taxon>Scandentia</taxon>
        <taxon>Tupaiidae</taxon>
        <taxon>Tupaia</taxon>
    </lineage>
</organism>
<dbReference type="InterPro" id="IPR000307">
    <property type="entry name" value="Ribosomal_bS16"/>
</dbReference>
<dbReference type="NCBIfam" id="TIGR00002">
    <property type="entry name" value="S16"/>
    <property type="match status" value="1"/>
</dbReference>
<evidence type="ECO:0000256" key="6">
    <source>
        <dbReference type="ARBA" id="ARBA00023128"/>
    </source>
</evidence>
<dbReference type="GO" id="GO:0005763">
    <property type="term" value="C:mitochondrial small ribosomal subunit"/>
    <property type="evidence" value="ECO:0007669"/>
    <property type="project" value="UniProtKB-ARBA"/>
</dbReference>
<dbReference type="GO" id="GO:0003341">
    <property type="term" value="P:cilium movement"/>
    <property type="evidence" value="ECO:0007669"/>
    <property type="project" value="TreeGrafter"/>
</dbReference>
<dbReference type="SMART" id="SM00028">
    <property type="entry name" value="TPR"/>
    <property type="match status" value="5"/>
</dbReference>
<comment type="subcellular location">
    <subcellularLocation>
        <location evidence="1">Mitochondrion</location>
    </subcellularLocation>
</comment>
<dbReference type="FunCoup" id="L8Y180">
    <property type="interactions" value="55"/>
</dbReference>
<dbReference type="Proteomes" id="UP000011518">
    <property type="component" value="Unassembled WGS sequence"/>
</dbReference>
<evidence type="ECO:0000313" key="11">
    <source>
        <dbReference type="EMBL" id="ELV10073.1"/>
    </source>
</evidence>
<dbReference type="Pfam" id="PF13181">
    <property type="entry name" value="TPR_8"/>
    <property type="match status" value="1"/>
</dbReference>
<evidence type="ECO:0000256" key="8">
    <source>
        <dbReference type="ARBA" id="ARBA00035263"/>
    </source>
</evidence>
<name>L8Y180_TUPCH</name>
<dbReference type="STRING" id="246437.L8Y180"/>
<keyword evidence="4" id="KW-0802">TPR repeat</keyword>
<reference evidence="12" key="2">
    <citation type="journal article" date="2013" name="Nat. Commun.">
        <title>Genome of the Chinese tree shrew.</title>
        <authorList>
            <person name="Fan Y."/>
            <person name="Huang Z.Y."/>
            <person name="Cao C.C."/>
            <person name="Chen C.S."/>
            <person name="Chen Y.X."/>
            <person name="Fan D.D."/>
            <person name="He J."/>
            <person name="Hou H.L."/>
            <person name="Hu L."/>
            <person name="Hu X.T."/>
            <person name="Jiang X.T."/>
            <person name="Lai R."/>
            <person name="Lang Y.S."/>
            <person name="Liang B."/>
            <person name="Liao S.G."/>
            <person name="Mu D."/>
            <person name="Ma Y.Y."/>
            <person name="Niu Y.Y."/>
            <person name="Sun X.Q."/>
            <person name="Xia J.Q."/>
            <person name="Xiao J."/>
            <person name="Xiong Z.Q."/>
            <person name="Xu L."/>
            <person name="Yang L."/>
            <person name="Zhang Y."/>
            <person name="Zhao W."/>
            <person name="Zhao X.D."/>
            <person name="Zheng Y.T."/>
            <person name="Zhou J.M."/>
            <person name="Zhu Y.B."/>
            <person name="Zhang G.J."/>
            <person name="Wang J."/>
            <person name="Yao Y.G."/>
        </authorList>
    </citation>
    <scope>NUCLEOTIDE SEQUENCE [LARGE SCALE GENOMIC DNA]</scope>
</reference>
<comment type="similarity">
    <text evidence="2">Belongs to the bacterial ribosomal protein bS16 family.</text>
</comment>
<dbReference type="SUPFAM" id="SSF54565">
    <property type="entry name" value="Ribosomal protein S16"/>
    <property type="match status" value="1"/>
</dbReference>
<feature type="region of interest" description="Disordered" evidence="10">
    <location>
        <begin position="211"/>
        <end position="268"/>
    </location>
</feature>
<dbReference type="eggNOG" id="KOG3419">
    <property type="taxonomic scope" value="Eukaryota"/>
</dbReference>
<gene>
    <name evidence="11" type="ORF">TREES_T100020056</name>
</gene>
<dbReference type="GO" id="GO:0005743">
    <property type="term" value="C:mitochondrial inner membrane"/>
    <property type="evidence" value="ECO:0007669"/>
    <property type="project" value="UniProtKB-ARBA"/>
</dbReference>
<keyword evidence="12" id="KW-1185">Reference proteome</keyword>
<dbReference type="Gene3D" id="3.30.1320.10">
    <property type="match status" value="1"/>
</dbReference>
<dbReference type="InterPro" id="IPR019734">
    <property type="entry name" value="TPR_rpt"/>
</dbReference>
<evidence type="ECO:0000256" key="9">
    <source>
        <dbReference type="ARBA" id="ARBA00035438"/>
    </source>
</evidence>
<accession>L8Y180</accession>
<dbReference type="InterPro" id="IPR011990">
    <property type="entry name" value="TPR-like_helical_dom_sf"/>
</dbReference>
<dbReference type="InterPro" id="IPR052628">
    <property type="entry name" value="CFAP70"/>
</dbReference>
<dbReference type="FunFam" id="3.30.1320.10:FF:000004">
    <property type="entry name" value="28S ribosomal protein S16, mitochondrial"/>
    <property type="match status" value="1"/>
</dbReference>
<evidence type="ECO:0000256" key="1">
    <source>
        <dbReference type="ARBA" id="ARBA00004173"/>
    </source>
</evidence>
<keyword evidence="7" id="KW-0687">Ribonucleoprotein</keyword>
<keyword evidence="6" id="KW-0496">Mitochondrion</keyword>
<evidence type="ECO:0000256" key="5">
    <source>
        <dbReference type="ARBA" id="ARBA00022980"/>
    </source>
</evidence>
<protein>
    <recommendedName>
        <fullName evidence="8">Small ribosomal subunit protein bS16m</fullName>
    </recommendedName>
    <alternativeName>
        <fullName evidence="9">28S ribosomal protein S16, mitochondrial</fullName>
    </alternativeName>
</protein>
<dbReference type="InParanoid" id="L8Y180"/>
<dbReference type="EMBL" id="KB368809">
    <property type="protein sequence ID" value="ELV10073.1"/>
    <property type="molecule type" value="Genomic_DNA"/>
</dbReference>
<feature type="compositionally biased region" description="Basic and acidic residues" evidence="10">
    <location>
        <begin position="220"/>
        <end position="238"/>
    </location>
</feature>
<dbReference type="GO" id="GO:0006412">
    <property type="term" value="P:translation"/>
    <property type="evidence" value="ECO:0007669"/>
    <property type="project" value="InterPro"/>
</dbReference>
<keyword evidence="3" id="KW-0677">Repeat</keyword>
<dbReference type="PANTHER" id="PTHR44314">
    <property type="entry name" value="CILIA- AND FLAGELLA-ASSOCIATED PROTEIN 70"/>
    <property type="match status" value="1"/>
</dbReference>
<dbReference type="HAMAP" id="MF_00385">
    <property type="entry name" value="Ribosomal_bS16"/>
    <property type="match status" value="1"/>
</dbReference>
<proteinExistence type="inferred from homology"/>
<dbReference type="SUPFAM" id="SSF48452">
    <property type="entry name" value="TPR-like"/>
    <property type="match status" value="2"/>
</dbReference>
<dbReference type="GO" id="GO:0070062">
    <property type="term" value="C:extracellular exosome"/>
    <property type="evidence" value="ECO:0007669"/>
    <property type="project" value="TreeGrafter"/>
</dbReference>
<dbReference type="Gene3D" id="1.25.40.10">
    <property type="entry name" value="Tetratricopeptide repeat domain"/>
    <property type="match status" value="2"/>
</dbReference>
<reference evidence="12" key="1">
    <citation type="submission" date="2012-07" db="EMBL/GenBank/DDBJ databases">
        <title>Genome of the Chinese tree shrew, a rising model animal genetically related to primates.</title>
        <authorList>
            <person name="Zhang G."/>
            <person name="Fan Y."/>
            <person name="Yao Y."/>
            <person name="Huang Z."/>
        </authorList>
    </citation>
    <scope>NUCLEOTIDE SEQUENCE [LARGE SCALE GENOMIC DNA]</scope>
</reference>
<evidence type="ECO:0000256" key="2">
    <source>
        <dbReference type="ARBA" id="ARBA00006668"/>
    </source>
</evidence>
<evidence type="ECO:0000256" key="3">
    <source>
        <dbReference type="ARBA" id="ARBA00022737"/>
    </source>
</evidence>
<dbReference type="PANTHER" id="PTHR44314:SF1">
    <property type="entry name" value="CILIA- AND FLAGELLA-ASSOCIATED PROTEIN 70"/>
    <property type="match status" value="1"/>
</dbReference>
<dbReference type="GO" id="GO:0031514">
    <property type="term" value="C:motile cilium"/>
    <property type="evidence" value="ECO:0007669"/>
    <property type="project" value="TreeGrafter"/>
</dbReference>
<evidence type="ECO:0000256" key="4">
    <source>
        <dbReference type="ARBA" id="ARBA00022803"/>
    </source>
</evidence>
<dbReference type="GO" id="GO:0003735">
    <property type="term" value="F:structural constituent of ribosome"/>
    <property type="evidence" value="ECO:0007669"/>
    <property type="project" value="InterPro"/>
</dbReference>
<dbReference type="InterPro" id="IPR023803">
    <property type="entry name" value="Ribosomal_bS16_dom_sf"/>
</dbReference>
<dbReference type="AlphaFoldDB" id="L8Y180"/>
<keyword evidence="5" id="KW-0689">Ribosomal protein</keyword>